<dbReference type="PANTHER" id="PTHR33577">
    <property type="entry name" value="STERIGMATOCYSTIN BIOSYNTHESIS PEROXIDASE STCC-RELATED"/>
    <property type="match status" value="1"/>
</dbReference>
<dbReference type="GO" id="GO:0004601">
    <property type="term" value="F:peroxidase activity"/>
    <property type="evidence" value="ECO:0007669"/>
    <property type="project" value="UniProtKB-KW"/>
</dbReference>
<evidence type="ECO:0000256" key="7">
    <source>
        <dbReference type="ARBA" id="ARBA00025795"/>
    </source>
</evidence>
<name>M7TH62_EUTLA</name>
<keyword evidence="2 11" id="KW-0575">Peroxidase</keyword>
<protein>
    <submittedName>
        <fullName evidence="11">Putative chloroperoxidase-like protein</fullName>
    </submittedName>
</protein>
<gene>
    <name evidence="11" type="ORF">UCREL1_3704</name>
</gene>
<keyword evidence="6" id="KW-0408">Iron</keyword>
<feature type="domain" description="Heme haloperoxidase family profile" evidence="10">
    <location>
        <begin position="16"/>
        <end position="166"/>
    </location>
</feature>
<dbReference type="EMBL" id="KB706111">
    <property type="protein sequence ID" value="EMR69281.1"/>
    <property type="molecule type" value="Genomic_DNA"/>
</dbReference>
<dbReference type="HOGENOM" id="CLU_1602723_0_0_1"/>
<comment type="similarity">
    <text evidence="7">Belongs to the chloroperoxidase family.</text>
</comment>
<dbReference type="OrthoDB" id="407298at2759"/>
<sequence>MRILTSLLTVSISALGHGPHDGHNLTIQHFADAVHAAFNWDPTYGSVPAIGAWALLGLNPALNTTVDLSDLNAANRTEHRASLTRDDAEAGDASTLNPARLRAFLDDSTTDAITVRSVARSRLRVQEEPGAPFLTETQAATARQERRSNVAGRAGHSETDKAVAPN</sequence>
<dbReference type="Pfam" id="PF01328">
    <property type="entry name" value="Peroxidase_2"/>
    <property type="match status" value="1"/>
</dbReference>
<dbReference type="Gene3D" id="1.10.489.10">
    <property type="entry name" value="Chloroperoxidase-like"/>
    <property type="match status" value="1"/>
</dbReference>
<evidence type="ECO:0000256" key="4">
    <source>
        <dbReference type="ARBA" id="ARBA00022723"/>
    </source>
</evidence>
<keyword evidence="9" id="KW-0732">Signal</keyword>
<evidence type="ECO:0000256" key="1">
    <source>
        <dbReference type="ARBA" id="ARBA00001970"/>
    </source>
</evidence>
<dbReference type="PROSITE" id="PS51405">
    <property type="entry name" value="HEME_HALOPEROXIDASE"/>
    <property type="match status" value="1"/>
</dbReference>
<dbReference type="GO" id="GO:0046872">
    <property type="term" value="F:metal ion binding"/>
    <property type="evidence" value="ECO:0007669"/>
    <property type="project" value="UniProtKB-KW"/>
</dbReference>
<dbReference type="Proteomes" id="UP000012174">
    <property type="component" value="Unassembled WGS sequence"/>
</dbReference>
<evidence type="ECO:0000256" key="8">
    <source>
        <dbReference type="SAM" id="MobiDB-lite"/>
    </source>
</evidence>
<evidence type="ECO:0000256" key="5">
    <source>
        <dbReference type="ARBA" id="ARBA00023002"/>
    </source>
</evidence>
<keyword evidence="4" id="KW-0479">Metal-binding</keyword>
<dbReference type="PANTHER" id="PTHR33577:SF9">
    <property type="entry name" value="PEROXIDASE STCC"/>
    <property type="match status" value="1"/>
</dbReference>
<evidence type="ECO:0000256" key="6">
    <source>
        <dbReference type="ARBA" id="ARBA00023004"/>
    </source>
</evidence>
<keyword evidence="5" id="KW-0560">Oxidoreductase</keyword>
<evidence type="ECO:0000256" key="3">
    <source>
        <dbReference type="ARBA" id="ARBA00022617"/>
    </source>
</evidence>
<feature type="signal peptide" evidence="9">
    <location>
        <begin position="1"/>
        <end position="16"/>
    </location>
</feature>
<dbReference type="AlphaFoldDB" id="M7TH62"/>
<proteinExistence type="inferred from homology"/>
<evidence type="ECO:0000256" key="9">
    <source>
        <dbReference type="SAM" id="SignalP"/>
    </source>
</evidence>
<accession>M7TH62</accession>
<evidence type="ECO:0000259" key="10">
    <source>
        <dbReference type="PROSITE" id="PS51405"/>
    </source>
</evidence>
<dbReference type="InterPro" id="IPR000028">
    <property type="entry name" value="Chloroperoxidase"/>
</dbReference>
<keyword evidence="3" id="KW-0349">Heme</keyword>
<dbReference type="InterPro" id="IPR036851">
    <property type="entry name" value="Chloroperoxidase-like_sf"/>
</dbReference>
<dbReference type="SUPFAM" id="SSF47571">
    <property type="entry name" value="Cloroperoxidase"/>
    <property type="match status" value="1"/>
</dbReference>
<evidence type="ECO:0000313" key="12">
    <source>
        <dbReference type="Proteomes" id="UP000012174"/>
    </source>
</evidence>
<comment type="cofactor">
    <cofactor evidence="1">
        <name>heme b</name>
        <dbReference type="ChEBI" id="CHEBI:60344"/>
    </cofactor>
</comment>
<organism evidence="11 12">
    <name type="scientific">Eutypa lata (strain UCR-EL1)</name>
    <name type="common">Grapevine dieback disease fungus</name>
    <name type="synonym">Eutypa armeniacae</name>
    <dbReference type="NCBI Taxonomy" id="1287681"/>
    <lineage>
        <taxon>Eukaryota</taxon>
        <taxon>Fungi</taxon>
        <taxon>Dikarya</taxon>
        <taxon>Ascomycota</taxon>
        <taxon>Pezizomycotina</taxon>
        <taxon>Sordariomycetes</taxon>
        <taxon>Xylariomycetidae</taxon>
        <taxon>Xylariales</taxon>
        <taxon>Diatrypaceae</taxon>
        <taxon>Eutypa</taxon>
    </lineage>
</organism>
<dbReference type="KEGG" id="ela:UCREL1_3704"/>
<evidence type="ECO:0000313" key="11">
    <source>
        <dbReference type="EMBL" id="EMR69281.1"/>
    </source>
</evidence>
<reference evidence="12" key="1">
    <citation type="journal article" date="2013" name="Genome Announc.">
        <title>Draft genome sequence of the grapevine dieback fungus Eutypa lata UCR-EL1.</title>
        <authorList>
            <person name="Blanco-Ulate B."/>
            <person name="Rolshausen P.E."/>
            <person name="Cantu D."/>
        </authorList>
    </citation>
    <scope>NUCLEOTIDE SEQUENCE [LARGE SCALE GENOMIC DNA]</scope>
    <source>
        <strain evidence="12">UCR-EL1</strain>
    </source>
</reference>
<feature type="region of interest" description="Disordered" evidence="8">
    <location>
        <begin position="129"/>
        <end position="166"/>
    </location>
</feature>
<feature type="chain" id="PRO_5004085838" evidence="9">
    <location>
        <begin position="17"/>
        <end position="166"/>
    </location>
</feature>
<evidence type="ECO:0000256" key="2">
    <source>
        <dbReference type="ARBA" id="ARBA00022559"/>
    </source>
</evidence>
<feature type="compositionally biased region" description="Basic and acidic residues" evidence="8">
    <location>
        <begin position="155"/>
        <end position="166"/>
    </location>
</feature>
<keyword evidence="12" id="KW-1185">Reference proteome</keyword>